<sequence>MLSGLEKTSSLEKSCGIERSTSLDRDDSRTKDRIGVDGGNGSGILGYLLVFWVDKQ</sequence>
<dbReference type="AlphaFoldDB" id="A0A8T3BVX9"/>
<reference evidence="2" key="1">
    <citation type="journal article" date="2022" name="Front. Genet.">
        <title>Chromosome-Scale Assembly of the Dendrobium nobile Genome Provides Insights Into the Molecular Mechanism of the Biosynthesis of the Medicinal Active Ingredient of Dendrobium.</title>
        <authorList>
            <person name="Xu Q."/>
            <person name="Niu S.-C."/>
            <person name="Li K.-L."/>
            <person name="Zheng P.-J."/>
            <person name="Zhang X.-J."/>
            <person name="Jia Y."/>
            <person name="Liu Y."/>
            <person name="Niu Y.-X."/>
            <person name="Yu L.-H."/>
            <person name="Chen D.-F."/>
            <person name="Zhang G.-Q."/>
        </authorList>
    </citation>
    <scope>NUCLEOTIDE SEQUENCE</scope>
    <source>
        <tissue evidence="2">Leaf</tissue>
    </source>
</reference>
<gene>
    <name evidence="2" type="ORF">KFK09_007252</name>
</gene>
<evidence type="ECO:0000256" key="1">
    <source>
        <dbReference type="SAM" id="MobiDB-lite"/>
    </source>
</evidence>
<organism evidence="2 3">
    <name type="scientific">Dendrobium nobile</name>
    <name type="common">Orchid</name>
    <dbReference type="NCBI Taxonomy" id="94219"/>
    <lineage>
        <taxon>Eukaryota</taxon>
        <taxon>Viridiplantae</taxon>
        <taxon>Streptophyta</taxon>
        <taxon>Embryophyta</taxon>
        <taxon>Tracheophyta</taxon>
        <taxon>Spermatophyta</taxon>
        <taxon>Magnoliopsida</taxon>
        <taxon>Liliopsida</taxon>
        <taxon>Asparagales</taxon>
        <taxon>Orchidaceae</taxon>
        <taxon>Epidendroideae</taxon>
        <taxon>Malaxideae</taxon>
        <taxon>Dendrobiinae</taxon>
        <taxon>Dendrobium</taxon>
    </lineage>
</organism>
<feature type="compositionally biased region" description="Basic and acidic residues" evidence="1">
    <location>
        <begin position="21"/>
        <end position="35"/>
    </location>
</feature>
<feature type="region of interest" description="Disordered" evidence="1">
    <location>
        <begin position="1"/>
        <end position="35"/>
    </location>
</feature>
<accession>A0A8T3BVX9</accession>
<evidence type="ECO:0000313" key="3">
    <source>
        <dbReference type="Proteomes" id="UP000829196"/>
    </source>
</evidence>
<feature type="compositionally biased region" description="Polar residues" evidence="1">
    <location>
        <begin position="1"/>
        <end position="12"/>
    </location>
</feature>
<dbReference type="Proteomes" id="UP000829196">
    <property type="component" value="Unassembled WGS sequence"/>
</dbReference>
<protein>
    <submittedName>
        <fullName evidence="2">Uncharacterized protein</fullName>
    </submittedName>
</protein>
<dbReference type="EMBL" id="JAGYWB010000006">
    <property type="protein sequence ID" value="KAI0519791.1"/>
    <property type="molecule type" value="Genomic_DNA"/>
</dbReference>
<keyword evidence="3" id="KW-1185">Reference proteome</keyword>
<comment type="caution">
    <text evidence="2">The sequence shown here is derived from an EMBL/GenBank/DDBJ whole genome shotgun (WGS) entry which is preliminary data.</text>
</comment>
<evidence type="ECO:0000313" key="2">
    <source>
        <dbReference type="EMBL" id="KAI0519791.1"/>
    </source>
</evidence>
<name>A0A8T3BVX9_DENNO</name>
<proteinExistence type="predicted"/>